<dbReference type="OrthoDB" id="8613785at2"/>
<dbReference type="Pfam" id="PF16823">
    <property type="entry name" value="tPilZ"/>
    <property type="match status" value="1"/>
</dbReference>
<feature type="domain" description="Cyclic di-GMP receptor atypical PilZ" evidence="1">
    <location>
        <begin position="51"/>
        <end position="164"/>
    </location>
</feature>
<protein>
    <recommendedName>
        <fullName evidence="1">Cyclic di-GMP receptor atypical PilZ domain-containing protein</fullName>
    </recommendedName>
</protein>
<organism evidence="2 3">
    <name type="scientific">Crenobacter intestini</name>
    <dbReference type="NCBI Taxonomy" id="2563443"/>
    <lineage>
        <taxon>Bacteria</taxon>
        <taxon>Pseudomonadati</taxon>
        <taxon>Pseudomonadota</taxon>
        <taxon>Betaproteobacteria</taxon>
        <taxon>Neisseriales</taxon>
        <taxon>Neisseriaceae</taxon>
        <taxon>Crenobacter</taxon>
    </lineage>
</organism>
<keyword evidence="3" id="KW-1185">Reference proteome</keyword>
<dbReference type="InterPro" id="IPR031800">
    <property type="entry name" value="PilZ_atypical"/>
</dbReference>
<reference evidence="2 3" key="1">
    <citation type="submission" date="2019-04" db="EMBL/GenBank/DDBJ databases">
        <title>Crenobacter sp. nov.</title>
        <authorList>
            <person name="Shi S."/>
        </authorList>
    </citation>
    <scope>NUCLEOTIDE SEQUENCE [LARGE SCALE GENOMIC DNA]</scope>
    <source>
        <strain evidence="2 3">GY 70310</strain>
    </source>
</reference>
<evidence type="ECO:0000259" key="1">
    <source>
        <dbReference type="Pfam" id="PF16823"/>
    </source>
</evidence>
<sequence length="166" mass="18116">MPMLPQLDTVSFDDALPLALLSTSEYGPKLARETRLALRVLAAAPAGSDGGDPQLLRLEAKLDLALELALFGRHPETPACRACRLGLAEIVWLQDEAAGMGDALLRLSPNPDSALTLFLPVAVSASQEDGRTLVRARLGASFDDSTRDAWEKWVFRRHREAIRQQS</sequence>
<comment type="caution">
    <text evidence="2">The sequence shown here is derived from an EMBL/GenBank/DDBJ whole genome shotgun (WGS) entry which is preliminary data.</text>
</comment>
<evidence type="ECO:0000313" key="2">
    <source>
        <dbReference type="EMBL" id="TIC82317.1"/>
    </source>
</evidence>
<dbReference type="Proteomes" id="UP000308891">
    <property type="component" value="Unassembled WGS sequence"/>
</dbReference>
<proteinExistence type="predicted"/>
<dbReference type="AlphaFoldDB" id="A0A4T0UU57"/>
<gene>
    <name evidence="2" type="ORF">E5K04_09160</name>
</gene>
<name>A0A4T0UU57_9NEIS</name>
<accession>A0A4T0UU57</accession>
<dbReference type="EMBL" id="STGJ01000009">
    <property type="protein sequence ID" value="TIC82317.1"/>
    <property type="molecule type" value="Genomic_DNA"/>
</dbReference>
<evidence type="ECO:0000313" key="3">
    <source>
        <dbReference type="Proteomes" id="UP000308891"/>
    </source>
</evidence>